<protein>
    <submittedName>
        <fullName evidence="1">Uncharacterized protein</fullName>
    </submittedName>
</protein>
<dbReference type="AlphaFoldDB" id="A0A8H4B1R7"/>
<evidence type="ECO:0000313" key="1">
    <source>
        <dbReference type="EMBL" id="KAF0553035.1"/>
    </source>
</evidence>
<sequence length="259" mass="30467">MNEDSKDYDIYLRIGLDGSFRLVDDFANEFDRRVYNETLHTHVITTNVHLDNYIIKVELLKAGWSLRPNVNYYSYIDGAILVCDLSHSDILKEIKELSDEYSNEYGNYVTDKMPIMIVAEKESRNDILKEAKTYVEDVLLFDETLTKENTIEILKEYIEYMYKLLNFKDLPNKQFELMMKRAIRLYLYEISKSIIDGKQVDGVLNEDTILSFLSLSVSINFNNIHSLNRIGFGYFIINTTAYSEALIYFNMKFLIRECM</sequence>
<evidence type="ECO:0000313" key="2">
    <source>
        <dbReference type="Proteomes" id="UP000439903"/>
    </source>
</evidence>
<dbReference type="EMBL" id="WTPW01000059">
    <property type="protein sequence ID" value="KAF0553035.1"/>
    <property type="molecule type" value="Genomic_DNA"/>
</dbReference>
<reference evidence="1 2" key="1">
    <citation type="journal article" date="2019" name="Environ. Microbiol.">
        <title>At the nexus of three kingdoms: the genome of the mycorrhizal fungus Gigaspora margarita provides insights into plant, endobacterial and fungal interactions.</title>
        <authorList>
            <person name="Venice F."/>
            <person name="Ghignone S."/>
            <person name="Salvioli di Fossalunga A."/>
            <person name="Amselem J."/>
            <person name="Novero M."/>
            <person name="Xianan X."/>
            <person name="Sedzielewska Toro K."/>
            <person name="Morin E."/>
            <person name="Lipzen A."/>
            <person name="Grigoriev I.V."/>
            <person name="Henrissat B."/>
            <person name="Martin F.M."/>
            <person name="Bonfante P."/>
        </authorList>
    </citation>
    <scope>NUCLEOTIDE SEQUENCE [LARGE SCALE GENOMIC DNA]</scope>
    <source>
        <strain evidence="1 2">BEG34</strain>
    </source>
</reference>
<dbReference type="InterPro" id="IPR027417">
    <property type="entry name" value="P-loop_NTPase"/>
</dbReference>
<proteinExistence type="predicted"/>
<dbReference type="Gene3D" id="3.40.50.300">
    <property type="entry name" value="P-loop containing nucleotide triphosphate hydrolases"/>
    <property type="match status" value="1"/>
</dbReference>
<dbReference type="SUPFAM" id="SSF52540">
    <property type="entry name" value="P-loop containing nucleoside triphosphate hydrolases"/>
    <property type="match status" value="1"/>
</dbReference>
<name>A0A8H4B1R7_GIGMA</name>
<organism evidence="1 2">
    <name type="scientific">Gigaspora margarita</name>
    <dbReference type="NCBI Taxonomy" id="4874"/>
    <lineage>
        <taxon>Eukaryota</taxon>
        <taxon>Fungi</taxon>
        <taxon>Fungi incertae sedis</taxon>
        <taxon>Mucoromycota</taxon>
        <taxon>Glomeromycotina</taxon>
        <taxon>Glomeromycetes</taxon>
        <taxon>Diversisporales</taxon>
        <taxon>Gigasporaceae</taxon>
        <taxon>Gigaspora</taxon>
    </lineage>
</organism>
<dbReference type="OrthoDB" id="2422070at2759"/>
<dbReference type="Proteomes" id="UP000439903">
    <property type="component" value="Unassembled WGS sequence"/>
</dbReference>
<keyword evidence="2" id="KW-1185">Reference proteome</keyword>
<gene>
    <name evidence="1" type="ORF">F8M41_020721</name>
</gene>
<accession>A0A8H4B1R7</accession>
<comment type="caution">
    <text evidence="1">The sequence shown here is derived from an EMBL/GenBank/DDBJ whole genome shotgun (WGS) entry which is preliminary data.</text>
</comment>